<evidence type="ECO:0000256" key="3">
    <source>
        <dbReference type="ARBA" id="ARBA00022989"/>
    </source>
</evidence>
<reference evidence="6 7" key="1">
    <citation type="submission" date="2014-12" db="EMBL/GenBank/DDBJ databases">
        <title>16Stimator: statistical estimation of ribosomal gene copy numbers from draft genome assemblies.</title>
        <authorList>
            <person name="Perisin M.A."/>
            <person name="Vetter M."/>
            <person name="Gilbert J.A."/>
            <person name="Bergelson J."/>
        </authorList>
    </citation>
    <scope>NUCLEOTIDE SEQUENCE [LARGE SCALE GENOMIC DNA]</scope>
    <source>
        <strain evidence="6 7">MEJ086</strain>
    </source>
</reference>
<dbReference type="AlphaFoldDB" id="A0A0D0K6Q7"/>
<feature type="domain" description="DUF1232" evidence="5">
    <location>
        <begin position="70"/>
        <end position="106"/>
    </location>
</feature>
<evidence type="ECO:0000256" key="1">
    <source>
        <dbReference type="ARBA" id="ARBA00004127"/>
    </source>
</evidence>
<dbReference type="OrthoDB" id="9804184at2"/>
<comment type="caution">
    <text evidence="6">The sequence shown here is derived from an EMBL/GenBank/DDBJ whole genome shotgun (WGS) entry which is preliminary data.</text>
</comment>
<dbReference type="InterPro" id="IPR010652">
    <property type="entry name" value="DUF1232"/>
</dbReference>
<name>A0A0D0K6Q7_9PSED</name>
<protein>
    <recommendedName>
        <fullName evidence="5">DUF1232 domain-containing protein</fullName>
    </recommendedName>
</protein>
<keyword evidence="2" id="KW-0812">Transmembrane</keyword>
<dbReference type="Proteomes" id="UP000032068">
    <property type="component" value="Unassembled WGS sequence"/>
</dbReference>
<evidence type="ECO:0000313" key="7">
    <source>
        <dbReference type="Proteomes" id="UP000032068"/>
    </source>
</evidence>
<comment type="subcellular location">
    <subcellularLocation>
        <location evidence="1">Endomembrane system</location>
        <topology evidence="1">Multi-pass membrane protein</topology>
    </subcellularLocation>
</comment>
<keyword evidence="3" id="KW-1133">Transmembrane helix</keyword>
<evidence type="ECO:0000259" key="5">
    <source>
        <dbReference type="Pfam" id="PF06803"/>
    </source>
</evidence>
<dbReference type="EMBL" id="JXQW01000008">
    <property type="protein sequence ID" value="KIQ04291.1"/>
    <property type="molecule type" value="Genomic_DNA"/>
</dbReference>
<proteinExistence type="predicted"/>
<keyword evidence="4" id="KW-0472">Membrane</keyword>
<dbReference type="Pfam" id="PF06803">
    <property type="entry name" value="DUF1232"/>
    <property type="match status" value="1"/>
</dbReference>
<dbReference type="RefSeq" id="WP_042552698.1">
    <property type="nucleotide sequence ID" value="NZ_JXQW01000008.1"/>
</dbReference>
<accession>A0A0D0K6Q7</accession>
<organism evidence="6 7">
    <name type="scientific">Pseudomonas fulva</name>
    <dbReference type="NCBI Taxonomy" id="47880"/>
    <lineage>
        <taxon>Bacteria</taxon>
        <taxon>Pseudomonadati</taxon>
        <taxon>Pseudomonadota</taxon>
        <taxon>Gammaproteobacteria</taxon>
        <taxon>Pseudomonadales</taxon>
        <taxon>Pseudomonadaceae</taxon>
        <taxon>Pseudomonas</taxon>
    </lineage>
</organism>
<dbReference type="GO" id="GO:0012505">
    <property type="term" value="C:endomembrane system"/>
    <property type="evidence" value="ECO:0007669"/>
    <property type="project" value="UniProtKB-SubCell"/>
</dbReference>
<sequence length="143" mass="15907">MKAPWNFARYLPIAQRFLKRGRLPALLLAVTRKSSGGGRSLSSLRGDLSLLQELCVAWWRGSYRAINPQALLAIVAGLLYFVSPLDAIPDFIPGLGLVDDLAVLAWVMKTWGGELDAFRTWRDAQDRETRDAIAKLPVAERVT</sequence>
<evidence type="ECO:0000313" key="6">
    <source>
        <dbReference type="EMBL" id="KIQ04291.1"/>
    </source>
</evidence>
<gene>
    <name evidence="6" type="ORF">RU08_04920</name>
</gene>
<evidence type="ECO:0000256" key="4">
    <source>
        <dbReference type="ARBA" id="ARBA00023136"/>
    </source>
</evidence>
<evidence type="ECO:0000256" key="2">
    <source>
        <dbReference type="ARBA" id="ARBA00022692"/>
    </source>
</evidence>